<sequence length="243" mass="26312">MPLSSRKRAFHSYAPISPPKRSRLDDSADSYSSDSDSKESYRSATRSHSPSSPGPSSSPSSTSTCSSPSSASSEEDGHAELSPTFLSSEDEEEEEEAERYEPVITVNRPKPRIHHIPKSNLSSRLSAFLPALKAANEDLERDIAAGRLISAEINDDSESGEEDTTDEERGMGPPYIEMNLGLGVLQETGDDESATSSDESLSSSDGHDTERRRARSDMNILGNLMGNNSRTTKPTIEEIGDIS</sequence>
<feature type="compositionally biased region" description="Low complexity" evidence="1">
    <location>
        <begin position="194"/>
        <end position="204"/>
    </location>
</feature>
<dbReference type="PANTHER" id="PTHR38489:SF1">
    <property type="entry name" value="HISTONE CHAPERONE DOMAIN-CONTAINING PROTEIN"/>
    <property type="match status" value="1"/>
</dbReference>
<feature type="compositionally biased region" description="Acidic residues" evidence="1">
    <location>
        <begin position="88"/>
        <end position="98"/>
    </location>
</feature>
<organism evidence="2 3">
    <name type="scientific">Emydomyces testavorans</name>
    <dbReference type="NCBI Taxonomy" id="2070801"/>
    <lineage>
        <taxon>Eukaryota</taxon>
        <taxon>Fungi</taxon>
        <taxon>Dikarya</taxon>
        <taxon>Ascomycota</taxon>
        <taxon>Pezizomycotina</taxon>
        <taxon>Eurotiomycetes</taxon>
        <taxon>Eurotiomycetidae</taxon>
        <taxon>Onygenales</taxon>
        <taxon>Nannizziopsiaceae</taxon>
        <taxon>Emydomyces</taxon>
    </lineage>
</organism>
<evidence type="ECO:0000313" key="2">
    <source>
        <dbReference type="EMBL" id="WEW61675.1"/>
    </source>
</evidence>
<evidence type="ECO:0000256" key="1">
    <source>
        <dbReference type="SAM" id="MobiDB-lite"/>
    </source>
</evidence>
<dbReference type="Pfam" id="PF15370">
    <property type="entry name" value="NOPCHAP1"/>
    <property type="match status" value="1"/>
</dbReference>
<dbReference type="GO" id="GO:0000492">
    <property type="term" value="P:box C/D snoRNP assembly"/>
    <property type="evidence" value="ECO:0007669"/>
    <property type="project" value="InterPro"/>
</dbReference>
<dbReference type="EMBL" id="CP120631">
    <property type="protein sequence ID" value="WEW61675.1"/>
    <property type="molecule type" value="Genomic_DNA"/>
</dbReference>
<dbReference type="Proteomes" id="UP001219355">
    <property type="component" value="Chromosome 5"/>
</dbReference>
<feature type="compositionally biased region" description="Polar residues" evidence="1">
    <location>
        <begin position="225"/>
        <end position="234"/>
    </location>
</feature>
<dbReference type="PANTHER" id="PTHR38489">
    <property type="entry name" value="HISTONE CHAPERONE DOMAIN-CONTAINING PROTEIN"/>
    <property type="match status" value="1"/>
</dbReference>
<name>A0AAF0IL70_9EURO</name>
<keyword evidence="3" id="KW-1185">Reference proteome</keyword>
<feature type="compositionally biased region" description="Acidic residues" evidence="1">
    <location>
        <begin position="153"/>
        <end position="166"/>
    </location>
</feature>
<reference evidence="2" key="1">
    <citation type="submission" date="2023-03" db="EMBL/GenBank/DDBJ databases">
        <title>Emydomyces testavorans Genome Sequence.</title>
        <authorList>
            <person name="Hoyer L."/>
        </authorList>
    </citation>
    <scope>NUCLEOTIDE SEQUENCE</scope>
    <source>
        <strain evidence="2">16-2883</strain>
    </source>
</reference>
<evidence type="ECO:0000313" key="3">
    <source>
        <dbReference type="Proteomes" id="UP001219355"/>
    </source>
</evidence>
<dbReference type="InterPro" id="IPR027921">
    <property type="entry name" value="NOPCHAP1"/>
</dbReference>
<feature type="compositionally biased region" description="Low complexity" evidence="1">
    <location>
        <begin position="47"/>
        <end position="72"/>
    </location>
</feature>
<feature type="compositionally biased region" description="Basic residues" evidence="1">
    <location>
        <begin position="1"/>
        <end position="10"/>
    </location>
</feature>
<dbReference type="AlphaFoldDB" id="A0AAF0IL70"/>
<accession>A0AAF0IL70</accession>
<feature type="region of interest" description="Disordered" evidence="1">
    <location>
        <begin position="1"/>
        <end position="118"/>
    </location>
</feature>
<feature type="region of interest" description="Disordered" evidence="1">
    <location>
        <begin position="150"/>
        <end position="243"/>
    </location>
</feature>
<proteinExistence type="predicted"/>
<gene>
    <name evidence="2" type="ORF">PRK78_007167</name>
</gene>
<protein>
    <submittedName>
        <fullName evidence="2">Uncharacterized protein</fullName>
    </submittedName>
</protein>